<protein>
    <submittedName>
        <fullName evidence="1">Uncharacterized protein</fullName>
    </submittedName>
</protein>
<accession>A0AAV9XG38</accession>
<dbReference type="AlphaFoldDB" id="A0AAV9XG38"/>
<evidence type="ECO:0000313" key="1">
    <source>
        <dbReference type="EMBL" id="KAK6540844.1"/>
    </source>
</evidence>
<organism evidence="1 2">
    <name type="scientific">Orbilia ellipsospora</name>
    <dbReference type="NCBI Taxonomy" id="2528407"/>
    <lineage>
        <taxon>Eukaryota</taxon>
        <taxon>Fungi</taxon>
        <taxon>Dikarya</taxon>
        <taxon>Ascomycota</taxon>
        <taxon>Pezizomycotina</taxon>
        <taxon>Orbiliomycetes</taxon>
        <taxon>Orbiliales</taxon>
        <taxon>Orbiliaceae</taxon>
        <taxon>Orbilia</taxon>
    </lineage>
</organism>
<name>A0AAV9XG38_9PEZI</name>
<dbReference type="Proteomes" id="UP001365542">
    <property type="component" value="Unassembled WGS sequence"/>
</dbReference>
<dbReference type="EMBL" id="JAVHJO010000004">
    <property type="protein sequence ID" value="KAK6540844.1"/>
    <property type="molecule type" value="Genomic_DNA"/>
</dbReference>
<evidence type="ECO:0000313" key="2">
    <source>
        <dbReference type="Proteomes" id="UP001365542"/>
    </source>
</evidence>
<gene>
    <name evidence="1" type="ORF">TWF694_008228</name>
</gene>
<proteinExistence type="predicted"/>
<reference evidence="1 2" key="1">
    <citation type="submission" date="2019-10" db="EMBL/GenBank/DDBJ databases">
        <authorList>
            <person name="Palmer J.M."/>
        </authorList>
    </citation>
    <scope>NUCLEOTIDE SEQUENCE [LARGE SCALE GENOMIC DNA]</scope>
    <source>
        <strain evidence="1 2">TWF694</strain>
    </source>
</reference>
<keyword evidence="2" id="KW-1185">Reference proteome</keyword>
<sequence>MAKYTTRKLPSTYRDQFGDTQTLSGNGLVVPLTTIWTPPANCPTRVQSQTYYALSESRKYPCAPPYFDQVYNSWGYYSPGICPSGYTIGCYPNPTDTLNFRAIAPTETAALCVPTGYQCWDYYDNGRGLVNITSEAYEITLTALFRTPVPAFQIRWAESDLSNLETPPVQTDIVTMPAMEPSSYPEPSGGGGGYDGGSGGYYTGSTVVDATTTPVGAGGAATAPSRPNDGVRGKSGVGWAQKILLVSTILCALVL</sequence>
<comment type="caution">
    <text evidence="1">The sequence shown here is derived from an EMBL/GenBank/DDBJ whole genome shotgun (WGS) entry which is preliminary data.</text>
</comment>